<keyword evidence="4" id="KW-1185">Reference proteome</keyword>
<name>A0ABR1XTN3_9PEZI</name>
<comment type="caution">
    <text evidence="3">The sequence shown here is derived from an EMBL/GenBank/DDBJ whole genome shotgun (WGS) entry which is preliminary data.</text>
</comment>
<sequence>MLFEVVWFLWILNPSASPLVSLPWSSSFVRAAYARSRRPEAGKATKRTSSRFASSSAPAGERGGTAQRLVGSMSERTCAVLETEWGPPLRKRRRNSVSRGPPDDKRRSGIIQSIKQRDHS</sequence>
<evidence type="ECO:0000313" key="4">
    <source>
        <dbReference type="Proteomes" id="UP001456524"/>
    </source>
</evidence>
<protein>
    <recommendedName>
        <fullName evidence="5">Secreted protein</fullName>
    </recommendedName>
</protein>
<dbReference type="EMBL" id="JBBWUH010000005">
    <property type="protein sequence ID" value="KAK8166649.1"/>
    <property type="molecule type" value="Genomic_DNA"/>
</dbReference>
<gene>
    <name evidence="3" type="ORF">IWX90DRAFT_219244</name>
</gene>
<organism evidence="3 4">
    <name type="scientific">Phyllosticta citrichinensis</name>
    <dbReference type="NCBI Taxonomy" id="1130410"/>
    <lineage>
        <taxon>Eukaryota</taxon>
        <taxon>Fungi</taxon>
        <taxon>Dikarya</taxon>
        <taxon>Ascomycota</taxon>
        <taxon>Pezizomycotina</taxon>
        <taxon>Dothideomycetes</taxon>
        <taxon>Dothideomycetes incertae sedis</taxon>
        <taxon>Botryosphaeriales</taxon>
        <taxon>Phyllostictaceae</taxon>
        <taxon>Phyllosticta</taxon>
    </lineage>
</organism>
<feature type="chain" id="PRO_5046932937" description="Secreted protein" evidence="2">
    <location>
        <begin position="18"/>
        <end position="120"/>
    </location>
</feature>
<feature type="signal peptide" evidence="2">
    <location>
        <begin position="1"/>
        <end position="17"/>
    </location>
</feature>
<evidence type="ECO:0000313" key="3">
    <source>
        <dbReference type="EMBL" id="KAK8166649.1"/>
    </source>
</evidence>
<evidence type="ECO:0000256" key="2">
    <source>
        <dbReference type="SAM" id="SignalP"/>
    </source>
</evidence>
<proteinExistence type="predicted"/>
<evidence type="ECO:0000256" key="1">
    <source>
        <dbReference type="SAM" id="MobiDB-lite"/>
    </source>
</evidence>
<evidence type="ECO:0008006" key="5">
    <source>
        <dbReference type="Google" id="ProtNLM"/>
    </source>
</evidence>
<reference evidence="3 4" key="1">
    <citation type="journal article" date="2022" name="G3 (Bethesda)">
        <title>Enemy or ally: a genomic approach to elucidate the lifestyle of Phyllosticta citrichinaensis.</title>
        <authorList>
            <person name="Buijs V.A."/>
            <person name="Groenewald J.Z."/>
            <person name="Haridas S."/>
            <person name="LaButti K.M."/>
            <person name="Lipzen A."/>
            <person name="Martin F.M."/>
            <person name="Barry K."/>
            <person name="Grigoriev I.V."/>
            <person name="Crous P.W."/>
            <person name="Seidl M.F."/>
        </authorList>
    </citation>
    <scope>NUCLEOTIDE SEQUENCE [LARGE SCALE GENOMIC DNA]</scope>
    <source>
        <strain evidence="3 4">CBS 129764</strain>
    </source>
</reference>
<feature type="region of interest" description="Disordered" evidence="1">
    <location>
        <begin position="35"/>
        <end position="120"/>
    </location>
</feature>
<dbReference type="Proteomes" id="UP001456524">
    <property type="component" value="Unassembled WGS sequence"/>
</dbReference>
<accession>A0ABR1XTN3</accession>
<keyword evidence="2" id="KW-0732">Signal</keyword>